<dbReference type="Pfam" id="PF25983">
    <property type="entry name" value="COPS2_C"/>
    <property type="match status" value="1"/>
</dbReference>
<feature type="region of interest" description="Disordered" evidence="8">
    <location>
        <begin position="1"/>
        <end position="28"/>
    </location>
</feature>
<dbReference type="GO" id="GO:0008180">
    <property type="term" value="C:COP9 signalosome"/>
    <property type="evidence" value="ECO:0007669"/>
    <property type="project" value="UniProtKB-KW"/>
</dbReference>
<evidence type="ECO:0000256" key="1">
    <source>
        <dbReference type="ARBA" id="ARBA00004123"/>
    </source>
</evidence>
<evidence type="ECO:0000256" key="8">
    <source>
        <dbReference type="SAM" id="MobiDB-lite"/>
    </source>
</evidence>
<keyword evidence="11" id="KW-1185">Reference proteome</keyword>
<protein>
    <recommendedName>
        <fullName evidence="4">COP9 signalosome complex subunit 2</fullName>
    </recommendedName>
</protein>
<dbReference type="SMART" id="SM00088">
    <property type="entry name" value="PINT"/>
    <property type="match status" value="1"/>
</dbReference>
<evidence type="ECO:0000313" key="10">
    <source>
        <dbReference type="EMBL" id="RHZ75648.1"/>
    </source>
</evidence>
<evidence type="ECO:0000313" key="11">
    <source>
        <dbReference type="Proteomes" id="UP000266861"/>
    </source>
</evidence>
<evidence type="ECO:0000256" key="5">
    <source>
        <dbReference type="ARBA" id="ARBA00022490"/>
    </source>
</evidence>
<evidence type="ECO:0000256" key="3">
    <source>
        <dbReference type="ARBA" id="ARBA00009318"/>
    </source>
</evidence>
<dbReference type="OrthoDB" id="194139at2759"/>
<dbReference type="InterPro" id="IPR036390">
    <property type="entry name" value="WH_DNA-bd_sf"/>
</dbReference>
<keyword evidence="5" id="KW-0963">Cytoplasm</keyword>
<keyword evidence="6" id="KW-0736">Signalosome</keyword>
<dbReference type="EMBL" id="PQFF01000197">
    <property type="protein sequence ID" value="RHZ75648.1"/>
    <property type="molecule type" value="Genomic_DNA"/>
</dbReference>
<dbReference type="GO" id="GO:0005737">
    <property type="term" value="C:cytoplasm"/>
    <property type="evidence" value="ECO:0007669"/>
    <property type="project" value="UniProtKB-SubCell"/>
</dbReference>
<reference evidence="10 11" key="1">
    <citation type="submission" date="2018-08" db="EMBL/GenBank/DDBJ databases">
        <title>Genome and evolution of the arbuscular mycorrhizal fungus Diversispora epigaea (formerly Glomus versiforme) and its bacterial endosymbionts.</title>
        <authorList>
            <person name="Sun X."/>
            <person name="Fei Z."/>
            <person name="Harrison M."/>
        </authorList>
    </citation>
    <scope>NUCLEOTIDE SEQUENCE [LARGE SCALE GENOMIC DNA]</scope>
    <source>
        <strain evidence="10 11">IT104</strain>
    </source>
</reference>
<dbReference type="InterPro" id="IPR000717">
    <property type="entry name" value="PCI_dom"/>
</dbReference>
<evidence type="ECO:0000256" key="7">
    <source>
        <dbReference type="ARBA" id="ARBA00023242"/>
    </source>
</evidence>
<dbReference type="PROSITE" id="PS50250">
    <property type="entry name" value="PCI"/>
    <property type="match status" value="1"/>
</dbReference>
<feature type="domain" description="PCI" evidence="9">
    <location>
        <begin position="253"/>
        <end position="415"/>
    </location>
</feature>
<dbReference type="Proteomes" id="UP000266861">
    <property type="component" value="Unassembled WGS sequence"/>
</dbReference>
<dbReference type="Pfam" id="PF01399">
    <property type="entry name" value="PCI"/>
    <property type="match status" value="1"/>
</dbReference>
<proteinExistence type="inferred from homology"/>
<gene>
    <name evidence="10" type="ORF">Glove_212g61</name>
</gene>
<keyword evidence="7" id="KW-0539">Nucleus</keyword>
<organism evidence="10 11">
    <name type="scientific">Diversispora epigaea</name>
    <dbReference type="NCBI Taxonomy" id="1348612"/>
    <lineage>
        <taxon>Eukaryota</taxon>
        <taxon>Fungi</taxon>
        <taxon>Fungi incertae sedis</taxon>
        <taxon>Mucoromycota</taxon>
        <taxon>Glomeromycotina</taxon>
        <taxon>Glomeromycetes</taxon>
        <taxon>Diversisporales</taxon>
        <taxon>Diversisporaceae</taxon>
        <taxon>Diversispora</taxon>
    </lineage>
</organism>
<dbReference type="InterPro" id="IPR050871">
    <property type="entry name" value="26S_Proteasome/COP9_Components"/>
</dbReference>
<comment type="subcellular location">
    <subcellularLocation>
        <location evidence="2">Cytoplasm</location>
    </subcellularLocation>
    <subcellularLocation>
        <location evidence="1">Nucleus</location>
    </subcellularLocation>
</comment>
<dbReference type="FunFam" id="1.25.40.570:FF:000011">
    <property type="entry name" value="COP9 signalosome complex subunit 2"/>
    <property type="match status" value="1"/>
</dbReference>
<comment type="similarity">
    <text evidence="3">Belongs to the CSN2 family.</text>
</comment>
<comment type="caution">
    <text evidence="10">The sequence shown here is derived from an EMBL/GenBank/DDBJ whole genome shotgun (WGS) entry which is preliminary data.</text>
</comment>
<sequence length="442" mass="51962">MSDDDFMLEDDDEDYNFDYEDDEQEEPDVDLENKYYNAKARKEDDPTGAIKEFQSVVDTEQEKGDWGFKALKQMAKLSFKAGDYESTLNYYKQLLSYTKSAVTRNYSEKSINNILDFISSSQDMTFMEEFYSTTLNALEEAKNERLWVKTNLKLAKLWLDRKEYTRLNKILRQLHTSCQKDDGTDDQRKGTHLLEIFALEIQMYTETKNNKKLKALYQQCLHVKSAIPHPRIMGVIRECGGKMHMGEKEWDKAQTDFFESFKNYDEAGSPQRIQVLKYLVLANMLTESQINPFDSQETKPYKNDPQIVAMTNLVGAYQRKEIREFEKILRDNRATIMDDLFIRTYIDDVLKNIRTQVLLRLIKPYTRIEIPFVSKQLNIPSQDVEDLLVGLVLDQKIKGRIDQVNQRLELYRQSSDTERYNAIDKWSNNVSTLYKTCINRVS</sequence>
<dbReference type="STRING" id="1348612.A0A397IN57"/>
<dbReference type="AlphaFoldDB" id="A0A397IN57"/>
<dbReference type="Gene3D" id="1.25.40.570">
    <property type="match status" value="1"/>
</dbReference>
<evidence type="ECO:0000256" key="4">
    <source>
        <dbReference type="ARBA" id="ARBA00014879"/>
    </source>
</evidence>
<accession>A0A397IN57</accession>
<name>A0A397IN57_9GLOM</name>
<dbReference type="SMART" id="SM00753">
    <property type="entry name" value="PAM"/>
    <property type="match status" value="1"/>
</dbReference>
<evidence type="ECO:0000259" key="9">
    <source>
        <dbReference type="PROSITE" id="PS50250"/>
    </source>
</evidence>
<evidence type="ECO:0000256" key="2">
    <source>
        <dbReference type="ARBA" id="ARBA00004496"/>
    </source>
</evidence>
<evidence type="ECO:0000256" key="6">
    <source>
        <dbReference type="ARBA" id="ARBA00022790"/>
    </source>
</evidence>
<dbReference type="SUPFAM" id="SSF46785">
    <property type="entry name" value="Winged helix' DNA-binding domain"/>
    <property type="match status" value="1"/>
</dbReference>
<dbReference type="InterPro" id="IPR058796">
    <property type="entry name" value="COPS2_C"/>
</dbReference>
<dbReference type="PANTHER" id="PTHR10678">
    <property type="entry name" value="26S PROTEASOME NON-ATPASE REGULATORY SUBUNIT 11/COP9 SIGNALOSOME COMPLEX SUBUNIT 2"/>
    <property type="match status" value="1"/>
</dbReference>